<dbReference type="CDD" id="cd17347">
    <property type="entry name" value="MFS_SLC15A1_2_like"/>
    <property type="match status" value="1"/>
</dbReference>
<dbReference type="VEuPathDB" id="AmoebaDB:DICPUDRAFT_27701"/>
<feature type="transmembrane region" description="Helical" evidence="7">
    <location>
        <begin position="150"/>
        <end position="169"/>
    </location>
</feature>
<dbReference type="GO" id="GO:0140206">
    <property type="term" value="P:dipeptide import across plasma membrane"/>
    <property type="evidence" value="ECO:0000318"/>
    <property type="project" value="GO_Central"/>
</dbReference>
<proteinExistence type="inferred from homology"/>
<accession>F0ZAK5</accession>
<dbReference type="Gene3D" id="1.20.1250.20">
    <property type="entry name" value="MFS general substrate transporter like domains"/>
    <property type="match status" value="1"/>
</dbReference>
<feature type="transmembrane region" description="Helical" evidence="7">
    <location>
        <begin position="394"/>
        <end position="414"/>
    </location>
</feature>
<dbReference type="SUPFAM" id="SSF103473">
    <property type="entry name" value="MFS general substrate transporter"/>
    <property type="match status" value="2"/>
</dbReference>
<dbReference type="FunFam" id="1.20.1250.20:FF:000649">
    <property type="entry name" value="Predicted protein"/>
    <property type="match status" value="1"/>
</dbReference>
<dbReference type="AlphaFoldDB" id="F0ZAK5"/>
<comment type="similarity">
    <text evidence="2 6">Belongs to the major facilitator superfamily. Proton-dependent oligopeptide transporter (POT/PTR) (TC 2.A.17) family.</text>
</comment>
<sequence>NKFPKSFRFILGNEICERFSYYGNKVLLALYLNTYMGYSEDTSTSIVHTFNFVAYAFPLLGAYLGDGVLGKFKTIFYFSIIYVIGSIFLSVTSIDGVTGSEPGHRSPWGIAIGLFLIAMGTGGIKPLISTFAGDQLKRNQSHLLERLFQIFYWCVNLGSLFATVSVPLLKRYVGYWLAFGIPAVFLTISTIIFVSGSSHYVKRPVTESILLTAAKVVGFAIREKYRQFKAKYFKRTVYNNPFDRNNGEDKSWLDLSKVQYDPDTVDSIKCALNVLTVFIPLPFFWAIYDQTGSRWTYQAESLDLCVFGKKVTWLCLEAEQIQALNPLFIMMFIPIVEYVIYKPLKRFGINFKPLIKMAIGMWLAVLSFIISMFLQIAIDKNPPGTISIWLQLPQYLVLTIGEILISIPGLEFAYSEAPPSMKAIIMSGWLLAVSLGNIFVVFIVSAVNLGKQWVEFLVFAVVMSLFIFVYMYIAYKFKSSTASNNQDNQFKSSKDEDENSILTQDSSLGDRFVIIDSNDDPDGDYRAIELESNLI</sequence>
<feature type="transmembrane region" description="Helical" evidence="7">
    <location>
        <begin position="426"/>
        <end position="447"/>
    </location>
</feature>
<dbReference type="OrthoDB" id="16350at2759"/>
<dbReference type="GeneID" id="10506120"/>
<feature type="transmembrane region" description="Helical" evidence="7">
    <location>
        <begin position="44"/>
        <end position="63"/>
    </location>
</feature>
<name>F0ZAK5_DICPU</name>
<keyword evidence="3 6" id="KW-0812">Transmembrane</keyword>
<evidence type="ECO:0000256" key="4">
    <source>
        <dbReference type="ARBA" id="ARBA00022989"/>
    </source>
</evidence>
<evidence type="ECO:0000256" key="5">
    <source>
        <dbReference type="ARBA" id="ARBA00023136"/>
    </source>
</evidence>
<dbReference type="GO" id="GO:0071916">
    <property type="term" value="F:dipeptide transmembrane transporter activity"/>
    <property type="evidence" value="ECO:0000318"/>
    <property type="project" value="GO_Central"/>
</dbReference>
<dbReference type="PROSITE" id="PS01022">
    <property type="entry name" value="PTR2_1"/>
    <property type="match status" value="1"/>
</dbReference>
<dbReference type="PANTHER" id="PTHR11654">
    <property type="entry name" value="OLIGOPEPTIDE TRANSPORTER-RELATED"/>
    <property type="match status" value="1"/>
</dbReference>
<dbReference type="KEGG" id="dpp:DICPUDRAFT_27701"/>
<feature type="transmembrane region" description="Helical" evidence="7">
    <location>
        <begin position="353"/>
        <end position="374"/>
    </location>
</feature>
<protein>
    <recommendedName>
        <fullName evidence="10">Major facilitator superfamily (MFS) profile domain-containing protein</fullName>
    </recommendedName>
</protein>
<evidence type="ECO:0000313" key="9">
    <source>
        <dbReference type="Proteomes" id="UP000001064"/>
    </source>
</evidence>
<dbReference type="PROSITE" id="PS01023">
    <property type="entry name" value="PTR2_2"/>
    <property type="match status" value="1"/>
</dbReference>
<evidence type="ECO:0000256" key="7">
    <source>
        <dbReference type="SAM" id="Phobius"/>
    </source>
</evidence>
<keyword evidence="4 7" id="KW-1133">Transmembrane helix</keyword>
<dbReference type="InParanoid" id="F0ZAK5"/>
<feature type="transmembrane region" description="Helical" evidence="7">
    <location>
        <begin position="323"/>
        <end position="341"/>
    </location>
</feature>
<dbReference type="RefSeq" id="XP_003284441.1">
    <property type="nucleotide sequence ID" value="XM_003284393.1"/>
</dbReference>
<dbReference type="Pfam" id="PF00854">
    <property type="entry name" value="PTR2"/>
    <property type="match status" value="1"/>
</dbReference>
<keyword evidence="9" id="KW-1185">Reference proteome</keyword>
<keyword evidence="6" id="KW-0813">Transport</keyword>
<gene>
    <name evidence="8" type="ORF">DICPUDRAFT_27701</name>
</gene>
<dbReference type="Proteomes" id="UP000001064">
    <property type="component" value="Unassembled WGS sequence"/>
</dbReference>
<feature type="transmembrane region" description="Helical" evidence="7">
    <location>
        <begin position="453"/>
        <end position="473"/>
    </location>
</feature>
<dbReference type="OMA" id="QMMGVWF"/>
<feature type="transmembrane region" description="Helical" evidence="7">
    <location>
        <begin position="75"/>
        <end position="94"/>
    </location>
</feature>
<dbReference type="InterPro" id="IPR036259">
    <property type="entry name" value="MFS_trans_sf"/>
</dbReference>
<dbReference type="InterPro" id="IPR000109">
    <property type="entry name" value="POT_fam"/>
</dbReference>
<dbReference type="FunCoup" id="F0ZAK5">
    <property type="interactions" value="48"/>
</dbReference>
<feature type="transmembrane region" description="Helical" evidence="7">
    <location>
        <begin position="175"/>
        <end position="194"/>
    </location>
</feature>
<evidence type="ECO:0008006" key="10">
    <source>
        <dbReference type="Google" id="ProtNLM"/>
    </source>
</evidence>
<dbReference type="EMBL" id="GL870965">
    <property type="protein sequence ID" value="EGC38988.1"/>
    <property type="molecule type" value="Genomic_DNA"/>
</dbReference>
<organism evidence="8 9">
    <name type="scientific">Dictyostelium purpureum</name>
    <name type="common">Slime mold</name>
    <dbReference type="NCBI Taxonomy" id="5786"/>
    <lineage>
        <taxon>Eukaryota</taxon>
        <taxon>Amoebozoa</taxon>
        <taxon>Evosea</taxon>
        <taxon>Eumycetozoa</taxon>
        <taxon>Dictyostelia</taxon>
        <taxon>Dictyosteliales</taxon>
        <taxon>Dictyosteliaceae</taxon>
        <taxon>Dictyostelium</taxon>
    </lineage>
</organism>
<evidence type="ECO:0000313" key="8">
    <source>
        <dbReference type="EMBL" id="EGC38988.1"/>
    </source>
</evidence>
<evidence type="ECO:0000256" key="6">
    <source>
        <dbReference type="RuleBase" id="RU003755"/>
    </source>
</evidence>
<comment type="subcellular location">
    <subcellularLocation>
        <location evidence="1 6">Membrane</location>
        <topology evidence="1 6">Multi-pass membrane protein</topology>
    </subcellularLocation>
</comment>
<evidence type="ECO:0000256" key="3">
    <source>
        <dbReference type="ARBA" id="ARBA00022692"/>
    </source>
</evidence>
<feature type="transmembrane region" description="Helical" evidence="7">
    <location>
        <begin position="270"/>
        <end position="288"/>
    </location>
</feature>
<evidence type="ECO:0000256" key="2">
    <source>
        <dbReference type="ARBA" id="ARBA00005982"/>
    </source>
</evidence>
<keyword evidence="5 7" id="KW-0472">Membrane</keyword>
<reference evidence="9" key="1">
    <citation type="journal article" date="2011" name="Genome Biol.">
        <title>Comparative genomics of the social amoebae Dictyostelium discoideum and Dictyostelium purpureum.</title>
        <authorList>
            <consortium name="US DOE Joint Genome Institute (JGI-PGF)"/>
            <person name="Sucgang R."/>
            <person name="Kuo A."/>
            <person name="Tian X."/>
            <person name="Salerno W."/>
            <person name="Parikh A."/>
            <person name="Feasley C.L."/>
            <person name="Dalin E."/>
            <person name="Tu H."/>
            <person name="Huang E."/>
            <person name="Barry K."/>
            <person name="Lindquist E."/>
            <person name="Shapiro H."/>
            <person name="Bruce D."/>
            <person name="Schmutz J."/>
            <person name="Salamov A."/>
            <person name="Fey P."/>
            <person name="Gaudet P."/>
            <person name="Anjard C."/>
            <person name="Babu M.M."/>
            <person name="Basu S."/>
            <person name="Bushmanova Y."/>
            <person name="van der Wel H."/>
            <person name="Katoh-Kurasawa M."/>
            <person name="Dinh C."/>
            <person name="Coutinho P.M."/>
            <person name="Saito T."/>
            <person name="Elias M."/>
            <person name="Schaap P."/>
            <person name="Kay R.R."/>
            <person name="Henrissat B."/>
            <person name="Eichinger L."/>
            <person name="Rivero F."/>
            <person name="Putnam N.H."/>
            <person name="West C.M."/>
            <person name="Loomis W.F."/>
            <person name="Chisholm R.L."/>
            <person name="Shaulsky G."/>
            <person name="Strassmann J.E."/>
            <person name="Queller D.C."/>
            <person name="Kuspa A."/>
            <person name="Grigoriev I.V."/>
        </authorList>
    </citation>
    <scope>NUCLEOTIDE SEQUENCE [LARGE SCALE GENOMIC DNA]</scope>
    <source>
        <strain evidence="9">QSDP1</strain>
    </source>
</reference>
<dbReference type="GO" id="GO:0005886">
    <property type="term" value="C:plasma membrane"/>
    <property type="evidence" value="ECO:0000318"/>
    <property type="project" value="GO_Central"/>
</dbReference>
<feature type="non-terminal residue" evidence="8">
    <location>
        <position position="1"/>
    </location>
</feature>
<dbReference type="STRING" id="5786.F0ZAK5"/>
<dbReference type="InterPro" id="IPR018456">
    <property type="entry name" value="PTR2_symporter_CS"/>
</dbReference>
<feature type="transmembrane region" description="Helical" evidence="7">
    <location>
        <begin position="106"/>
        <end position="129"/>
    </location>
</feature>
<evidence type="ECO:0000256" key="1">
    <source>
        <dbReference type="ARBA" id="ARBA00004141"/>
    </source>
</evidence>
<dbReference type="eggNOG" id="KOG1237">
    <property type="taxonomic scope" value="Eukaryota"/>
</dbReference>